<keyword evidence="6" id="KW-0539">Nucleus</keyword>
<dbReference type="FunFam" id="3.30.160.60:FF:000624">
    <property type="entry name" value="zinc finger protein 697"/>
    <property type="match status" value="1"/>
</dbReference>
<evidence type="ECO:0000256" key="3">
    <source>
        <dbReference type="ARBA" id="ARBA00022737"/>
    </source>
</evidence>
<feature type="domain" description="C2H2-type" evidence="9">
    <location>
        <begin position="785"/>
        <end position="812"/>
    </location>
</feature>
<evidence type="ECO:0000313" key="10">
    <source>
        <dbReference type="EMBL" id="KAK3793078.1"/>
    </source>
</evidence>
<evidence type="ECO:0000256" key="2">
    <source>
        <dbReference type="ARBA" id="ARBA00022723"/>
    </source>
</evidence>
<sequence>MDGMGSGDSLTLDNRHPSCEEDEEENWQIVGFLLPVGSFSEKKSSACREDSEIESKARERDSHPMGFHAPQSALHISPKICVEEEEEAIRSTKDSSEGMKVEMLPGGEAAEINIQSSEYSSLHCKTGETINWSMIDSDLNISPRTILKEKCPQDNVESTDESPGNCKKQKIDSGTLKCDETTDLVTLFENKYDENQTLGEKLFVGTLRDVLQEQRSTANVIETGSDSILEIYLQNQKEETVQADRSCLKSFKRRSLKASTETGIEKGLANSEQTLVKRKVKDAEEQTPAAKRMVKFNSKEKLSSATKKARVDSKKHSCPAIQRERVTAETFDILSSSNLSSREQTSKYGSVYIVDIYHSLIGARPVESSHKNFNYPEDILPFEGYGLDMHKDLTTIKSKERYEYLRQSKKDNSNSAILTSQTKGSNRNVTLCRDDLSGVDDKAVETSTVRCTLVSKESVEDLQEIFVSGQNEDSMKFGENENSALTDKNVRYEESAEICTSENSEEMGLSKSDVDFHGERCSNNNMNNDHDLFLVEDSRSCSEINQNQTSSLCMDIEAEVSNKLFEDKSSDLLQSAIEDEQNYQNEIDSLCCDITVLNHGDSSFEAAIAEARQTAHECDRPYTLNDVGTMCTKTRDQLPATSVCSNKAREKNHSDIFNRSHIFKSSSSSKQVGNKPWNQKLSPSKLSISARQASDLRSYSLSNLVLEAFQVDSTSDFDPKIHKKKVRHLKCMYCPSKFYRRSDLLRHTRRHTGEKPFKCDVCNKTCKTKENLRRHKCTHLGEKFHVCEVCGKAFSRKFDLKRHSVKHSQERPFACDICGNTFTASNDLCRHQKSHTEEKPFKCKTCGLTFVQKGNLKSHMLVHSNCKSFQCDICEKFFAKKSNLKRHRATHSVEAKYTCGICQRAFARSDDLIRHLRVHSGEKPFICMLCGDGFSQQSHLYAHRRRHVLKKKKVTQTAKPQSTKDWKFGFFCQKSNLHGKKLLQSCDLCCKKFTRSYNLNRHRNWHFENSVFSCETCMWVPSVDEQTQDRRKLCIKLKPFVLLHRLSKFCLHADTNVTGKSQTL</sequence>
<dbReference type="PANTHER" id="PTHR24390:SF235">
    <property type="entry name" value="GH09339P-RELATED"/>
    <property type="match status" value="1"/>
</dbReference>
<evidence type="ECO:0000256" key="4">
    <source>
        <dbReference type="ARBA" id="ARBA00022771"/>
    </source>
</evidence>
<keyword evidence="3" id="KW-0677">Repeat</keyword>
<feature type="domain" description="C2H2-type" evidence="9">
    <location>
        <begin position="925"/>
        <end position="952"/>
    </location>
</feature>
<dbReference type="Pfam" id="PF00096">
    <property type="entry name" value="zf-C2H2"/>
    <property type="match status" value="7"/>
</dbReference>
<feature type="domain" description="C2H2-type" evidence="9">
    <location>
        <begin position="897"/>
        <end position="924"/>
    </location>
</feature>
<dbReference type="EMBL" id="JAWDGP010001281">
    <property type="protein sequence ID" value="KAK3793078.1"/>
    <property type="molecule type" value="Genomic_DNA"/>
</dbReference>
<dbReference type="InterPro" id="IPR036236">
    <property type="entry name" value="Znf_C2H2_sf"/>
</dbReference>
<dbReference type="PROSITE" id="PS50157">
    <property type="entry name" value="ZINC_FINGER_C2H2_2"/>
    <property type="match status" value="9"/>
</dbReference>
<feature type="domain" description="C2H2-type" evidence="9">
    <location>
        <begin position="869"/>
        <end position="896"/>
    </location>
</feature>
<feature type="domain" description="C2H2-type" evidence="9">
    <location>
        <begin position="729"/>
        <end position="756"/>
    </location>
</feature>
<dbReference type="SMART" id="SM00355">
    <property type="entry name" value="ZnF_C2H2"/>
    <property type="match status" value="9"/>
</dbReference>
<evidence type="ECO:0000313" key="11">
    <source>
        <dbReference type="Proteomes" id="UP001283361"/>
    </source>
</evidence>
<evidence type="ECO:0000256" key="5">
    <source>
        <dbReference type="ARBA" id="ARBA00022833"/>
    </source>
</evidence>
<dbReference type="GO" id="GO:0003700">
    <property type="term" value="F:DNA-binding transcription factor activity"/>
    <property type="evidence" value="ECO:0007669"/>
    <property type="project" value="TreeGrafter"/>
</dbReference>
<feature type="region of interest" description="Disordered" evidence="8">
    <location>
        <begin position="1"/>
        <end position="24"/>
    </location>
</feature>
<evidence type="ECO:0000259" key="9">
    <source>
        <dbReference type="PROSITE" id="PS50157"/>
    </source>
</evidence>
<feature type="domain" description="C2H2-type" evidence="9">
    <location>
        <begin position="757"/>
        <end position="784"/>
    </location>
</feature>
<feature type="domain" description="C2H2-type" evidence="9">
    <location>
        <begin position="813"/>
        <end position="840"/>
    </location>
</feature>
<dbReference type="Proteomes" id="UP001283361">
    <property type="component" value="Unassembled WGS sequence"/>
</dbReference>
<dbReference type="FunFam" id="3.30.160.60:FF:000446">
    <property type="entry name" value="Zinc finger protein"/>
    <property type="match status" value="3"/>
</dbReference>
<dbReference type="FunFam" id="3.30.160.60:FF:002343">
    <property type="entry name" value="Zinc finger protein 33A"/>
    <property type="match status" value="1"/>
</dbReference>
<evidence type="ECO:0000256" key="6">
    <source>
        <dbReference type="ARBA" id="ARBA00023242"/>
    </source>
</evidence>
<dbReference type="GO" id="GO:0000978">
    <property type="term" value="F:RNA polymerase II cis-regulatory region sequence-specific DNA binding"/>
    <property type="evidence" value="ECO:0007669"/>
    <property type="project" value="TreeGrafter"/>
</dbReference>
<reference evidence="10" key="1">
    <citation type="journal article" date="2023" name="G3 (Bethesda)">
        <title>A reference genome for the long-term kleptoplast-retaining sea slug Elysia crispata morphotype clarki.</title>
        <authorList>
            <person name="Eastman K.E."/>
            <person name="Pendleton A.L."/>
            <person name="Shaikh M.A."/>
            <person name="Suttiyut T."/>
            <person name="Ogas R."/>
            <person name="Tomko P."/>
            <person name="Gavelis G."/>
            <person name="Widhalm J.R."/>
            <person name="Wisecaver J.H."/>
        </authorList>
    </citation>
    <scope>NUCLEOTIDE SEQUENCE</scope>
    <source>
        <strain evidence="10">ECLA1</strain>
    </source>
</reference>
<gene>
    <name evidence="10" type="ORF">RRG08_038583</name>
</gene>
<evidence type="ECO:0000256" key="1">
    <source>
        <dbReference type="ARBA" id="ARBA00004123"/>
    </source>
</evidence>
<feature type="compositionally biased region" description="Basic and acidic residues" evidence="8">
    <location>
        <begin position="41"/>
        <end position="63"/>
    </location>
</feature>
<dbReference type="FunFam" id="3.30.160.60:FF:000710">
    <property type="entry name" value="Zinc finger protein 768"/>
    <property type="match status" value="1"/>
</dbReference>
<keyword evidence="4 7" id="KW-0863">Zinc-finger</keyword>
<proteinExistence type="predicted"/>
<evidence type="ECO:0000256" key="7">
    <source>
        <dbReference type="PROSITE-ProRule" id="PRU00042"/>
    </source>
</evidence>
<keyword evidence="5" id="KW-0862">Zinc</keyword>
<dbReference type="Gene3D" id="3.30.160.60">
    <property type="entry name" value="Classic Zinc Finger"/>
    <property type="match status" value="9"/>
</dbReference>
<comment type="subcellular location">
    <subcellularLocation>
        <location evidence="1">Nucleus</location>
    </subcellularLocation>
</comment>
<dbReference type="PROSITE" id="PS00028">
    <property type="entry name" value="ZINC_FINGER_C2H2_1"/>
    <property type="match status" value="9"/>
</dbReference>
<dbReference type="GO" id="GO:0005634">
    <property type="term" value="C:nucleus"/>
    <property type="evidence" value="ECO:0007669"/>
    <property type="project" value="UniProtKB-SubCell"/>
</dbReference>
<comment type="caution">
    <text evidence="10">The sequence shown here is derived from an EMBL/GenBank/DDBJ whole genome shotgun (WGS) entry which is preliminary data.</text>
</comment>
<dbReference type="SUPFAM" id="SSF57667">
    <property type="entry name" value="beta-beta-alpha zinc fingers"/>
    <property type="match status" value="5"/>
</dbReference>
<evidence type="ECO:0000256" key="8">
    <source>
        <dbReference type="SAM" id="MobiDB-lite"/>
    </source>
</evidence>
<keyword evidence="2" id="KW-0479">Metal-binding</keyword>
<dbReference type="PANTHER" id="PTHR24390">
    <property type="entry name" value="ZINC FINGER PROTEIN"/>
    <property type="match status" value="1"/>
</dbReference>
<keyword evidence="11" id="KW-1185">Reference proteome</keyword>
<dbReference type="FunFam" id="3.30.160.60:FF:000303">
    <property type="entry name" value="Zinc finger protein 41"/>
    <property type="match status" value="1"/>
</dbReference>
<feature type="region of interest" description="Disordered" evidence="8">
    <location>
        <begin position="41"/>
        <end position="70"/>
    </location>
</feature>
<feature type="domain" description="C2H2-type" evidence="9">
    <location>
        <begin position="841"/>
        <end position="868"/>
    </location>
</feature>
<dbReference type="GO" id="GO:0006357">
    <property type="term" value="P:regulation of transcription by RNA polymerase II"/>
    <property type="evidence" value="ECO:0007669"/>
    <property type="project" value="TreeGrafter"/>
</dbReference>
<feature type="domain" description="C2H2-type" evidence="9">
    <location>
        <begin position="984"/>
        <end position="1006"/>
    </location>
</feature>
<protein>
    <recommendedName>
        <fullName evidence="9">C2H2-type domain-containing protein</fullName>
    </recommendedName>
</protein>
<name>A0AAE1E501_9GAST</name>
<dbReference type="GO" id="GO:0008270">
    <property type="term" value="F:zinc ion binding"/>
    <property type="evidence" value="ECO:0007669"/>
    <property type="project" value="UniProtKB-KW"/>
</dbReference>
<organism evidence="10 11">
    <name type="scientific">Elysia crispata</name>
    <name type="common">lettuce slug</name>
    <dbReference type="NCBI Taxonomy" id="231223"/>
    <lineage>
        <taxon>Eukaryota</taxon>
        <taxon>Metazoa</taxon>
        <taxon>Spiralia</taxon>
        <taxon>Lophotrochozoa</taxon>
        <taxon>Mollusca</taxon>
        <taxon>Gastropoda</taxon>
        <taxon>Heterobranchia</taxon>
        <taxon>Euthyneura</taxon>
        <taxon>Panpulmonata</taxon>
        <taxon>Sacoglossa</taxon>
        <taxon>Placobranchoidea</taxon>
        <taxon>Plakobranchidae</taxon>
        <taxon>Elysia</taxon>
    </lineage>
</organism>
<accession>A0AAE1E501</accession>
<dbReference type="InterPro" id="IPR013087">
    <property type="entry name" value="Znf_C2H2_type"/>
</dbReference>
<dbReference type="AlphaFoldDB" id="A0AAE1E501"/>